<name>A0AAV2HJY4_LYMST</name>
<keyword evidence="3" id="KW-1185">Reference proteome</keyword>
<reference evidence="2 3" key="1">
    <citation type="submission" date="2024-04" db="EMBL/GenBank/DDBJ databases">
        <authorList>
            <consortium name="Genoscope - CEA"/>
            <person name="William W."/>
        </authorList>
    </citation>
    <scope>NUCLEOTIDE SEQUENCE [LARGE SCALE GENOMIC DNA]</scope>
</reference>
<comment type="caution">
    <text evidence="2">The sequence shown here is derived from an EMBL/GenBank/DDBJ whole genome shotgun (WGS) entry which is preliminary data.</text>
</comment>
<dbReference type="EMBL" id="CAXITT010000151">
    <property type="protein sequence ID" value="CAL1533738.1"/>
    <property type="molecule type" value="Genomic_DNA"/>
</dbReference>
<organism evidence="2 3">
    <name type="scientific">Lymnaea stagnalis</name>
    <name type="common">Great pond snail</name>
    <name type="synonym">Helix stagnalis</name>
    <dbReference type="NCBI Taxonomy" id="6523"/>
    <lineage>
        <taxon>Eukaryota</taxon>
        <taxon>Metazoa</taxon>
        <taxon>Spiralia</taxon>
        <taxon>Lophotrochozoa</taxon>
        <taxon>Mollusca</taxon>
        <taxon>Gastropoda</taxon>
        <taxon>Heterobranchia</taxon>
        <taxon>Euthyneura</taxon>
        <taxon>Panpulmonata</taxon>
        <taxon>Hygrophila</taxon>
        <taxon>Lymnaeoidea</taxon>
        <taxon>Lymnaeidae</taxon>
        <taxon>Lymnaea</taxon>
    </lineage>
</organism>
<sequence length="49" mass="5525">RVEIQLIVLACVVILIHKIHSCSPDERQVEVPEVFSSYMQVMLGISSKV</sequence>
<evidence type="ECO:0000313" key="3">
    <source>
        <dbReference type="Proteomes" id="UP001497497"/>
    </source>
</evidence>
<evidence type="ECO:0000256" key="1">
    <source>
        <dbReference type="SAM" id="SignalP"/>
    </source>
</evidence>
<evidence type="ECO:0000313" key="2">
    <source>
        <dbReference type="EMBL" id="CAL1533738.1"/>
    </source>
</evidence>
<feature type="non-terminal residue" evidence="2">
    <location>
        <position position="1"/>
    </location>
</feature>
<protein>
    <submittedName>
        <fullName evidence="2">Uncharacterized protein</fullName>
    </submittedName>
</protein>
<feature type="chain" id="PRO_5043315221" evidence="1">
    <location>
        <begin position="22"/>
        <end position="49"/>
    </location>
</feature>
<keyword evidence="1" id="KW-0732">Signal</keyword>
<accession>A0AAV2HJY4</accession>
<dbReference type="AlphaFoldDB" id="A0AAV2HJY4"/>
<dbReference type="Proteomes" id="UP001497497">
    <property type="component" value="Unassembled WGS sequence"/>
</dbReference>
<feature type="signal peptide" evidence="1">
    <location>
        <begin position="1"/>
        <end position="21"/>
    </location>
</feature>
<proteinExistence type="predicted"/>
<gene>
    <name evidence="2" type="ORF">GSLYS_00007698001</name>
</gene>